<protein>
    <submittedName>
        <fullName evidence="2">Uncharacterized protein</fullName>
    </submittedName>
</protein>
<accession>A0A6B0U9X2</accession>
<feature type="transmembrane region" description="Helical" evidence="1">
    <location>
        <begin position="54"/>
        <end position="71"/>
    </location>
</feature>
<proteinExistence type="predicted"/>
<dbReference type="AlphaFoldDB" id="A0A6B0U9X2"/>
<evidence type="ECO:0000313" key="2">
    <source>
        <dbReference type="EMBL" id="MXU84916.1"/>
    </source>
</evidence>
<organism evidence="2">
    <name type="scientific">Ixodes ricinus</name>
    <name type="common">Common tick</name>
    <name type="synonym">Acarus ricinus</name>
    <dbReference type="NCBI Taxonomy" id="34613"/>
    <lineage>
        <taxon>Eukaryota</taxon>
        <taxon>Metazoa</taxon>
        <taxon>Ecdysozoa</taxon>
        <taxon>Arthropoda</taxon>
        <taxon>Chelicerata</taxon>
        <taxon>Arachnida</taxon>
        <taxon>Acari</taxon>
        <taxon>Parasitiformes</taxon>
        <taxon>Ixodida</taxon>
        <taxon>Ixodoidea</taxon>
        <taxon>Ixodidae</taxon>
        <taxon>Ixodinae</taxon>
        <taxon>Ixodes</taxon>
    </lineage>
</organism>
<keyword evidence="1" id="KW-0812">Transmembrane</keyword>
<keyword evidence="1" id="KW-0472">Membrane</keyword>
<feature type="transmembrane region" description="Helical" evidence="1">
    <location>
        <begin position="30"/>
        <end position="48"/>
    </location>
</feature>
<keyword evidence="1" id="KW-1133">Transmembrane helix</keyword>
<sequence length="83" mass="8629">MLSIRVSIGLAASTLSNVMVFLFRTSVEAFLPLAGFLGASSVGAATASSSSSPLPLFFLALEGMPSSLAIWRASVNTRSTRYA</sequence>
<dbReference type="EMBL" id="GIFC01002833">
    <property type="protein sequence ID" value="MXU84916.1"/>
    <property type="molecule type" value="Transcribed_RNA"/>
</dbReference>
<name>A0A6B0U9X2_IXORI</name>
<reference evidence="2" key="1">
    <citation type="submission" date="2019-12" db="EMBL/GenBank/DDBJ databases">
        <title>An insight into the sialome of adult female Ixodes ricinus ticks feeding for 6 days.</title>
        <authorList>
            <person name="Perner J."/>
            <person name="Ribeiro J.M.C."/>
        </authorList>
    </citation>
    <scope>NUCLEOTIDE SEQUENCE</scope>
    <source>
        <strain evidence="2">Semi-engorged</strain>
        <tissue evidence="2">Salivary glands</tissue>
    </source>
</reference>
<evidence type="ECO:0000256" key="1">
    <source>
        <dbReference type="SAM" id="Phobius"/>
    </source>
</evidence>